<proteinExistence type="predicted"/>
<accession>A0A1V3WKR0</accession>
<name>A0A1V3WKR0_MYCKA</name>
<evidence type="ECO:0000313" key="2">
    <source>
        <dbReference type="Proteomes" id="UP000189229"/>
    </source>
</evidence>
<sequence>MVQPAGPGTLFRLVPVGSGWFRLVPVGSGWFRSGFASDAAMRVLWTNGAASVPASGVPSPEISRSASRNFHHRLTFVVRAGAAPNPVH</sequence>
<reference evidence="1 2" key="1">
    <citation type="submission" date="2017-02" db="EMBL/GenBank/DDBJ databases">
        <title>Complete genome sequences of Mycobacterium kansasii strains isolated from rhesus macaques.</title>
        <authorList>
            <person name="Panda A."/>
            <person name="Nagaraj S."/>
            <person name="Zhao X."/>
            <person name="Tettelin H."/>
            <person name="Detolla L.J."/>
        </authorList>
    </citation>
    <scope>NUCLEOTIDE SEQUENCE [LARGE SCALE GENOMIC DNA]</scope>
    <source>
        <strain evidence="1 2">11-3813</strain>
    </source>
</reference>
<gene>
    <name evidence="1" type="ORF">BZL30_7901</name>
</gene>
<protein>
    <submittedName>
        <fullName evidence="1">Uncharacterized protein</fullName>
    </submittedName>
</protein>
<comment type="caution">
    <text evidence="1">The sequence shown here is derived from an EMBL/GenBank/DDBJ whole genome shotgun (WGS) entry which is preliminary data.</text>
</comment>
<dbReference type="AlphaFoldDB" id="A0A1V3WKR0"/>
<evidence type="ECO:0000313" key="1">
    <source>
        <dbReference type="EMBL" id="OOK67432.1"/>
    </source>
</evidence>
<dbReference type="EMBL" id="MVBM01000008">
    <property type="protein sequence ID" value="OOK67432.1"/>
    <property type="molecule type" value="Genomic_DNA"/>
</dbReference>
<organism evidence="1 2">
    <name type="scientific">Mycobacterium kansasii</name>
    <dbReference type="NCBI Taxonomy" id="1768"/>
    <lineage>
        <taxon>Bacteria</taxon>
        <taxon>Bacillati</taxon>
        <taxon>Actinomycetota</taxon>
        <taxon>Actinomycetes</taxon>
        <taxon>Mycobacteriales</taxon>
        <taxon>Mycobacteriaceae</taxon>
        <taxon>Mycobacterium</taxon>
    </lineage>
</organism>
<dbReference type="Proteomes" id="UP000189229">
    <property type="component" value="Unassembled WGS sequence"/>
</dbReference>